<name>A0ABS4QJF0_9NOCA</name>
<feature type="region of interest" description="Disordered" evidence="7">
    <location>
        <begin position="425"/>
        <end position="446"/>
    </location>
</feature>
<feature type="transmembrane region" description="Helical" evidence="8">
    <location>
        <begin position="148"/>
        <end position="167"/>
    </location>
</feature>
<keyword evidence="4 8" id="KW-1133">Transmembrane helix</keyword>
<organism evidence="10 11">
    <name type="scientific">Nocardia goodfellowii</name>
    <dbReference type="NCBI Taxonomy" id="882446"/>
    <lineage>
        <taxon>Bacteria</taxon>
        <taxon>Bacillati</taxon>
        <taxon>Actinomycetota</taxon>
        <taxon>Actinomycetes</taxon>
        <taxon>Mycobacteriales</taxon>
        <taxon>Nocardiaceae</taxon>
        <taxon>Nocardia</taxon>
    </lineage>
</organism>
<keyword evidence="5" id="KW-0406">Ion transport</keyword>
<dbReference type="Proteomes" id="UP001519325">
    <property type="component" value="Unassembled WGS sequence"/>
</dbReference>
<gene>
    <name evidence="10" type="ORF">BJ987_004735</name>
</gene>
<proteinExistence type="predicted"/>
<comment type="caution">
    <text evidence="10">The sequence shown here is derived from an EMBL/GenBank/DDBJ whole genome shotgun (WGS) entry which is preliminary data.</text>
</comment>
<sequence>MSSLAAAPVSPIPAHSVLILLVQLCVLLVAARGLGSLALRCGLPRIVGELSAGILVGPSVLGHLAPEIATWLFPVRAEQQHLLDAVGQIGVLLLVGLAGTHLDVGYIRTRAGTAAKVSGAGLVLPLALGVGVGLLAPVPLRPAGADPIVFALFLGVALCVSAIPVIAKTLRELNLLHRNIGQLILTAGTIDDAVGWLLLSVVAALAVHGLTAATVFTSIGWLVAVLAVALLIGRPLVRFAIRRARAGDESTRVTAVVVVVLLAGAAATQSVGFEAILGAFVCGVLIRSAGAPAALLQPLDTTVLAVLAPIYFATAGLRMDLSALAEPRLLGISLLILATAVAGKFAGAFLGGYLSGLTRRECVALGAGMNARGVIEVIIAMVGLRMGVLGAEAYTALVLVAVITSVMAPPILRWSLAAAPVTAEEENRRTGTTIDPESVGERASND</sequence>
<accession>A0ABS4QJF0</accession>
<feature type="transmembrane region" description="Helical" evidence="8">
    <location>
        <begin position="329"/>
        <end position="351"/>
    </location>
</feature>
<feature type="transmembrane region" description="Helical" evidence="8">
    <location>
        <begin position="46"/>
        <end position="65"/>
    </location>
</feature>
<reference evidence="10 11" key="1">
    <citation type="submission" date="2021-03" db="EMBL/GenBank/DDBJ databases">
        <title>Sequencing the genomes of 1000 actinobacteria strains.</title>
        <authorList>
            <person name="Klenk H.-P."/>
        </authorList>
    </citation>
    <scope>NUCLEOTIDE SEQUENCE [LARGE SCALE GENOMIC DNA]</scope>
    <source>
        <strain evidence="10 11">DSM 45516</strain>
    </source>
</reference>
<feature type="transmembrane region" description="Helical" evidence="8">
    <location>
        <begin position="12"/>
        <end position="34"/>
    </location>
</feature>
<keyword evidence="3 8" id="KW-0812">Transmembrane</keyword>
<dbReference type="InterPro" id="IPR050794">
    <property type="entry name" value="CPA2_transporter"/>
</dbReference>
<evidence type="ECO:0000256" key="3">
    <source>
        <dbReference type="ARBA" id="ARBA00022692"/>
    </source>
</evidence>
<evidence type="ECO:0000313" key="11">
    <source>
        <dbReference type="Proteomes" id="UP001519325"/>
    </source>
</evidence>
<feature type="transmembrane region" description="Helical" evidence="8">
    <location>
        <begin position="391"/>
        <end position="412"/>
    </location>
</feature>
<dbReference type="PANTHER" id="PTHR32468:SF0">
    <property type="entry name" value="K(+)_H(+) ANTIPORTER 1"/>
    <property type="match status" value="1"/>
</dbReference>
<feature type="transmembrane region" description="Helical" evidence="8">
    <location>
        <begin position="212"/>
        <end position="232"/>
    </location>
</feature>
<evidence type="ECO:0000256" key="1">
    <source>
        <dbReference type="ARBA" id="ARBA00004141"/>
    </source>
</evidence>
<feature type="transmembrane region" description="Helical" evidence="8">
    <location>
        <begin position="117"/>
        <end position="136"/>
    </location>
</feature>
<feature type="domain" description="Cation/H+ exchanger transmembrane" evidence="9">
    <location>
        <begin position="37"/>
        <end position="415"/>
    </location>
</feature>
<dbReference type="InterPro" id="IPR038770">
    <property type="entry name" value="Na+/solute_symporter_sf"/>
</dbReference>
<dbReference type="PANTHER" id="PTHR32468">
    <property type="entry name" value="CATION/H + ANTIPORTER"/>
    <property type="match status" value="1"/>
</dbReference>
<feature type="transmembrane region" description="Helical" evidence="8">
    <location>
        <begin position="253"/>
        <end position="286"/>
    </location>
</feature>
<keyword evidence="6 8" id="KW-0472">Membrane</keyword>
<comment type="subcellular location">
    <subcellularLocation>
        <location evidence="1">Membrane</location>
        <topology evidence="1">Multi-pass membrane protein</topology>
    </subcellularLocation>
</comment>
<keyword evidence="2" id="KW-0813">Transport</keyword>
<feature type="transmembrane region" description="Helical" evidence="8">
    <location>
        <begin position="298"/>
        <end position="317"/>
    </location>
</feature>
<dbReference type="InterPro" id="IPR006153">
    <property type="entry name" value="Cation/H_exchanger_TM"/>
</dbReference>
<evidence type="ECO:0000313" key="10">
    <source>
        <dbReference type="EMBL" id="MBP2191834.1"/>
    </source>
</evidence>
<evidence type="ECO:0000256" key="4">
    <source>
        <dbReference type="ARBA" id="ARBA00022989"/>
    </source>
</evidence>
<evidence type="ECO:0000256" key="2">
    <source>
        <dbReference type="ARBA" id="ARBA00022448"/>
    </source>
</evidence>
<dbReference type="Gene3D" id="1.20.1530.20">
    <property type="match status" value="1"/>
</dbReference>
<dbReference type="RefSeq" id="WP_307869731.1">
    <property type="nucleotide sequence ID" value="NZ_JAGGMR010000001.1"/>
</dbReference>
<keyword evidence="11" id="KW-1185">Reference proteome</keyword>
<protein>
    <submittedName>
        <fullName evidence="10">Kef-type K+ transport system membrane component KefB</fullName>
    </submittedName>
</protein>
<evidence type="ECO:0000256" key="8">
    <source>
        <dbReference type="SAM" id="Phobius"/>
    </source>
</evidence>
<dbReference type="Pfam" id="PF00999">
    <property type="entry name" value="Na_H_Exchanger"/>
    <property type="match status" value="1"/>
</dbReference>
<feature type="transmembrane region" description="Helical" evidence="8">
    <location>
        <begin position="85"/>
        <end position="105"/>
    </location>
</feature>
<evidence type="ECO:0000256" key="5">
    <source>
        <dbReference type="ARBA" id="ARBA00023065"/>
    </source>
</evidence>
<feature type="transmembrane region" description="Helical" evidence="8">
    <location>
        <begin position="179"/>
        <end position="206"/>
    </location>
</feature>
<dbReference type="EMBL" id="JAGGMR010000001">
    <property type="protein sequence ID" value="MBP2191834.1"/>
    <property type="molecule type" value="Genomic_DNA"/>
</dbReference>
<evidence type="ECO:0000256" key="7">
    <source>
        <dbReference type="SAM" id="MobiDB-lite"/>
    </source>
</evidence>
<evidence type="ECO:0000259" key="9">
    <source>
        <dbReference type="Pfam" id="PF00999"/>
    </source>
</evidence>
<evidence type="ECO:0000256" key="6">
    <source>
        <dbReference type="ARBA" id="ARBA00023136"/>
    </source>
</evidence>